<dbReference type="GO" id="GO:0005886">
    <property type="term" value="C:plasma membrane"/>
    <property type="evidence" value="ECO:0007669"/>
    <property type="project" value="TreeGrafter"/>
</dbReference>
<dbReference type="InterPro" id="IPR020846">
    <property type="entry name" value="MFS_dom"/>
</dbReference>
<feature type="transmembrane region" description="Helical" evidence="6">
    <location>
        <begin position="204"/>
        <end position="227"/>
    </location>
</feature>
<dbReference type="PROSITE" id="PS50850">
    <property type="entry name" value="MFS"/>
    <property type="match status" value="1"/>
</dbReference>
<feature type="transmembrane region" description="Helical" evidence="6">
    <location>
        <begin position="413"/>
        <end position="439"/>
    </location>
</feature>
<evidence type="ECO:0000313" key="9">
    <source>
        <dbReference type="Proteomes" id="UP000245771"/>
    </source>
</evidence>
<evidence type="ECO:0000256" key="3">
    <source>
        <dbReference type="ARBA" id="ARBA00022989"/>
    </source>
</evidence>
<evidence type="ECO:0000256" key="6">
    <source>
        <dbReference type="SAM" id="Phobius"/>
    </source>
</evidence>
<reference evidence="8 9" key="1">
    <citation type="journal article" date="2018" name="Mol. Biol. Evol.">
        <title>Broad Genomic Sampling Reveals a Smut Pathogenic Ancestry of the Fungal Clade Ustilaginomycotina.</title>
        <authorList>
            <person name="Kijpornyongpan T."/>
            <person name="Mondo S.J."/>
            <person name="Barry K."/>
            <person name="Sandor L."/>
            <person name="Lee J."/>
            <person name="Lipzen A."/>
            <person name="Pangilinan J."/>
            <person name="LaButti K."/>
            <person name="Hainaut M."/>
            <person name="Henrissat B."/>
            <person name="Grigoriev I.V."/>
            <person name="Spatafora J.W."/>
            <person name="Aime M.C."/>
        </authorList>
    </citation>
    <scope>NUCLEOTIDE SEQUENCE [LARGE SCALE GENOMIC DNA]</scope>
    <source>
        <strain evidence="8 9">MCA 3882</strain>
    </source>
</reference>
<evidence type="ECO:0000256" key="4">
    <source>
        <dbReference type="ARBA" id="ARBA00023136"/>
    </source>
</evidence>
<dbReference type="Proteomes" id="UP000245771">
    <property type="component" value="Unassembled WGS sequence"/>
</dbReference>
<feature type="transmembrane region" description="Helical" evidence="6">
    <location>
        <begin position="388"/>
        <end position="407"/>
    </location>
</feature>
<organism evidence="8 9">
    <name type="scientific">Meira miltonrushii</name>
    <dbReference type="NCBI Taxonomy" id="1280837"/>
    <lineage>
        <taxon>Eukaryota</taxon>
        <taxon>Fungi</taxon>
        <taxon>Dikarya</taxon>
        <taxon>Basidiomycota</taxon>
        <taxon>Ustilaginomycotina</taxon>
        <taxon>Exobasidiomycetes</taxon>
        <taxon>Exobasidiales</taxon>
        <taxon>Brachybasidiaceae</taxon>
        <taxon>Meira</taxon>
    </lineage>
</organism>
<feature type="transmembrane region" description="Helical" evidence="6">
    <location>
        <begin position="170"/>
        <end position="192"/>
    </location>
</feature>
<feature type="compositionally biased region" description="Polar residues" evidence="5">
    <location>
        <begin position="23"/>
        <end position="40"/>
    </location>
</feature>
<dbReference type="OrthoDB" id="9986881at2759"/>
<dbReference type="GO" id="GO:0022857">
    <property type="term" value="F:transmembrane transporter activity"/>
    <property type="evidence" value="ECO:0007669"/>
    <property type="project" value="InterPro"/>
</dbReference>
<dbReference type="CDD" id="cd17323">
    <property type="entry name" value="MFS_Tpo1_MDR_like"/>
    <property type="match status" value="1"/>
</dbReference>
<dbReference type="InterPro" id="IPR011701">
    <property type="entry name" value="MFS"/>
</dbReference>
<dbReference type="Gene3D" id="1.20.1250.20">
    <property type="entry name" value="MFS general substrate transporter like domains"/>
    <property type="match status" value="1"/>
</dbReference>
<dbReference type="STRING" id="1280837.A0A316VJZ0"/>
<feature type="transmembrane region" description="Helical" evidence="6">
    <location>
        <begin position="348"/>
        <end position="367"/>
    </location>
</feature>
<dbReference type="AlphaFoldDB" id="A0A316VJZ0"/>
<dbReference type="InterPro" id="IPR036259">
    <property type="entry name" value="MFS_trans_sf"/>
</dbReference>
<comment type="subcellular location">
    <subcellularLocation>
        <location evidence="1">Membrane</location>
        <topology evidence="1">Multi-pass membrane protein</topology>
    </subcellularLocation>
</comment>
<dbReference type="RefSeq" id="XP_025356643.1">
    <property type="nucleotide sequence ID" value="XM_025496993.1"/>
</dbReference>
<feature type="compositionally biased region" description="Basic and acidic residues" evidence="5">
    <location>
        <begin position="45"/>
        <end position="55"/>
    </location>
</feature>
<keyword evidence="9" id="KW-1185">Reference proteome</keyword>
<feature type="transmembrane region" description="Helical" evidence="6">
    <location>
        <begin position="114"/>
        <end position="133"/>
    </location>
</feature>
<dbReference type="InParanoid" id="A0A316VJZ0"/>
<sequence>MAGTVDARSIGPGRPELAEQERTNSTAHTTPMQSRRPSTTPDEDIERHQEEKKTDDDDPLVLKGKESPYNWSNRQKWLITGLVGSVFFNTTMASSIATGAMEQYIDGFHVSKEVAVLSLSCYMIGFALGPLLWSPLSELYGRRPVFLISTPCFMLFNLGCGFAQDMPTLLVLRVFAGLFGACPQSAAGATISDVFAPIERPWPMLVYSFCAFGGPVCGPWAGGFLYVSGNWRWIYYLLAIFAGLNTILQAFLLPETYTPVLRKNKAKRLRAQGYSHEQAPIEMHMTWHDILTIYLVRPFSMLFSPRELPLIYAAAWTGWAYALLFIFFEAYPVIFSGIYGFNAGETGLCFIAFGIGICLSIPIVWYFNRMARKVALANGGHIQPEIRLRMVAFTAPLMVLGFFWFGWTSRKEIHWIVPILGTIPIGTAVLLSFNALAVYVAQCYHIYAASALGAMAFSRCLVAVFMPLFARQMFEGLGPGWAASILGFVSLVAIPVPFFFQRWGEDIRKHSKLAIST</sequence>
<feature type="domain" description="Major facilitator superfamily (MFS) profile" evidence="7">
    <location>
        <begin position="78"/>
        <end position="505"/>
    </location>
</feature>
<feature type="transmembrane region" description="Helical" evidence="6">
    <location>
        <begin position="310"/>
        <end position="328"/>
    </location>
</feature>
<feature type="transmembrane region" description="Helical" evidence="6">
    <location>
        <begin position="145"/>
        <end position="164"/>
    </location>
</feature>
<evidence type="ECO:0000256" key="2">
    <source>
        <dbReference type="ARBA" id="ARBA00022692"/>
    </source>
</evidence>
<keyword evidence="3 6" id="KW-1133">Transmembrane helix</keyword>
<dbReference type="FunFam" id="1.20.1250.20:FF:000082">
    <property type="entry name" value="MFS multidrug transporter, putative"/>
    <property type="match status" value="1"/>
</dbReference>
<dbReference type="EMBL" id="KZ819603">
    <property type="protein sequence ID" value="PWN36341.1"/>
    <property type="molecule type" value="Genomic_DNA"/>
</dbReference>
<dbReference type="PANTHER" id="PTHR23502">
    <property type="entry name" value="MAJOR FACILITATOR SUPERFAMILY"/>
    <property type="match status" value="1"/>
</dbReference>
<feature type="transmembrane region" description="Helical" evidence="6">
    <location>
        <begin position="481"/>
        <end position="500"/>
    </location>
</feature>
<keyword evidence="2 6" id="KW-0812">Transmembrane</keyword>
<dbReference type="Pfam" id="PF07690">
    <property type="entry name" value="MFS_1"/>
    <property type="match status" value="1"/>
</dbReference>
<evidence type="ECO:0000259" key="7">
    <source>
        <dbReference type="PROSITE" id="PS50850"/>
    </source>
</evidence>
<proteinExistence type="predicted"/>
<feature type="transmembrane region" description="Helical" evidence="6">
    <location>
        <begin position="446"/>
        <end position="469"/>
    </location>
</feature>
<keyword evidence="4 6" id="KW-0472">Membrane</keyword>
<feature type="transmembrane region" description="Helical" evidence="6">
    <location>
        <begin position="77"/>
        <end position="94"/>
    </location>
</feature>
<gene>
    <name evidence="8" type="ORF">FA14DRAFT_135025</name>
</gene>
<dbReference type="SUPFAM" id="SSF103473">
    <property type="entry name" value="MFS general substrate transporter"/>
    <property type="match status" value="1"/>
</dbReference>
<evidence type="ECO:0000256" key="5">
    <source>
        <dbReference type="SAM" id="MobiDB-lite"/>
    </source>
</evidence>
<evidence type="ECO:0000256" key="1">
    <source>
        <dbReference type="ARBA" id="ARBA00004141"/>
    </source>
</evidence>
<dbReference type="GeneID" id="37018774"/>
<accession>A0A316VJZ0</accession>
<feature type="region of interest" description="Disordered" evidence="5">
    <location>
        <begin position="1"/>
        <end position="66"/>
    </location>
</feature>
<dbReference type="PANTHER" id="PTHR23502:SF173">
    <property type="entry name" value="MFS-MULTIDRUG-RESISTANCE TRANSPORTER-RELATED"/>
    <property type="match status" value="1"/>
</dbReference>
<protein>
    <submittedName>
        <fullName evidence="8">MFS general substrate transporter</fullName>
    </submittedName>
</protein>
<feature type="transmembrane region" description="Helical" evidence="6">
    <location>
        <begin position="233"/>
        <end position="253"/>
    </location>
</feature>
<name>A0A316VJZ0_9BASI</name>
<evidence type="ECO:0000313" key="8">
    <source>
        <dbReference type="EMBL" id="PWN36341.1"/>
    </source>
</evidence>